<dbReference type="AlphaFoldDB" id="A0A547PT86"/>
<comment type="caution">
    <text evidence="2">The sequence shown here is derived from an EMBL/GenBank/DDBJ whole genome shotgun (WGS) entry which is preliminary data.</text>
</comment>
<dbReference type="EMBL" id="VFSV01000025">
    <property type="protein sequence ID" value="TRD17291.1"/>
    <property type="molecule type" value="Genomic_DNA"/>
</dbReference>
<dbReference type="GO" id="GO:0015074">
    <property type="term" value="P:DNA integration"/>
    <property type="evidence" value="ECO:0007669"/>
    <property type="project" value="InterPro"/>
</dbReference>
<accession>A0A547PT86</accession>
<sequence>MKASRFSDARENLEDWCRHYNEVRPHRAIRYNVPIALHYPNGVTSPSSCRRRRNIVPGDPELGSIESNIITSASSRLFGEQYETYSVFSCNRCRRY</sequence>
<protein>
    <submittedName>
        <fullName evidence="2">Transposase</fullName>
    </submittedName>
</protein>
<dbReference type="RefSeq" id="WP_142835300.1">
    <property type="nucleotide sequence ID" value="NZ_VFSV01000025.1"/>
</dbReference>
<dbReference type="OrthoDB" id="9813285at2"/>
<keyword evidence="3" id="KW-1185">Reference proteome</keyword>
<organism evidence="2 3">
    <name type="scientific">Palleronia caenipelagi</name>
    <dbReference type="NCBI Taxonomy" id="2489174"/>
    <lineage>
        <taxon>Bacteria</taxon>
        <taxon>Pseudomonadati</taxon>
        <taxon>Pseudomonadota</taxon>
        <taxon>Alphaproteobacteria</taxon>
        <taxon>Rhodobacterales</taxon>
        <taxon>Roseobacteraceae</taxon>
        <taxon>Palleronia</taxon>
    </lineage>
</organism>
<dbReference type="Pfam" id="PF13683">
    <property type="entry name" value="rve_3"/>
    <property type="match status" value="1"/>
</dbReference>
<name>A0A547PT86_9RHOB</name>
<feature type="domain" description="Integrase catalytic" evidence="1">
    <location>
        <begin position="5"/>
        <end position="34"/>
    </location>
</feature>
<evidence type="ECO:0000259" key="1">
    <source>
        <dbReference type="Pfam" id="PF13683"/>
    </source>
</evidence>
<evidence type="ECO:0000313" key="3">
    <source>
        <dbReference type="Proteomes" id="UP000318590"/>
    </source>
</evidence>
<proteinExistence type="predicted"/>
<gene>
    <name evidence="2" type="ORF">FEV53_13235</name>
</gene>
<dbReference type="InterPro" id="IPR001584">
    <property type="entry name" value="Integrase_cat-core"/>
</dbReference>
<reference evidence="2 3" key="1">
    <citation type="submission" date="2019-06" db="EMBL/GenBank/DDBJ databases">
        <title>Paenimaribius caenipelagi gen. nov., sp. nov., isolated from a tidal flat.</title>
        <authorList>
            <person name="Yoon J.-H."/>
        </authorList>
    </citation>
    <scope>NUCLEOTIDE SEQUENCE [LARGE SCALE GENOMIC DNA]</scope>
    <source>
        <strain evidence="2 3">JBTF-M29</strain>
    </source>
</reference>
<dbReference type="Proteomes" id="UP000318590">
    <property type="component" value="Unassembled WGS sequence"/>
</dbReference>
<evidence type="ECO:0000313" key="2">
    <source>
        <dbReference type="EMBL" id="TRD17291.1"/>
    </source>
</evidence>